<dbReference type="EMBL" id="NIGF01000001">
    <property type="protein sequence ID" value="PQV65376.1"/>
    <property type="molecule type" value="Genomic_DNA"/>
</dbReference>
<name>A0A2S8SX57_9BACT</name>
<dbReference type="PANTHER" id="PTHR43877:SF2">
    <property type="entry name" value="AMINOALKYLPHOSPHONATE N-ACETYLTRANSFERASE-RELATED"/>
    <property type="match status" value="1"/>
</dbReference>
<keyword evidence="5" id="KW-1185">Reference proteome</keyword>
<dbReference type="GO" id="GO:0016747">
    <property type="term" value="F:acyltransferase activity, transferring groups other than amino-acyl groups"/>
    <property type="evidence" value="ECO:0007669"/>
    <property type="project" value="InterPro"/>
</dbReference>
<dbReference type="InterPro" id="IPR016181">
    <property type="entry name" value="Acyl_CoA_acyltransferase"/>
</dbReference>
<feature type="domain" description="N-acetyltransferase" evidence="3">
    <location>
        <begin position="1"/>
        <end position="144"/>
    </location>
</feature>
<dbReference type="SUPFAM" id="SSF55729">
    <property type="entry name" value="Acyl-CoA N-acyltransferases (Nat)"/>
    <property type="match status" value="1"/>
</dbReference>
<evidence type="ECO:0000256" key="2">
    <source>
        <dbReference type="ARBA" id="ARBA00023315"/>
    </source>
</evidence>
<gene>
    <name evidence="4" type="ORF">B1R32_101116</name>
</gene>
<dbReference type="PANTHER" id="PTHR43877">
    <property type="entry name" value="AMINOALKYLPHOSPHONATE N-ACETYLTRANSFERASE-RELATED-RELATED"/>
    <property type="match status" value="1"/>
</dbReference>
<dbReference type="InterPro" id="IPR000182">
    <property type="entry name" value="GNAT_dom"/>
</dbReference>
<evidence type="ECO:0000313" key="4">
    <source>
        <dbReference type="EMBL" id="PQV65376.1"/>
    </source>
</evidence>
<dbReference type="PROSITE" id="PS51186">
    <property type="entry name" value="GNAT"/>
    <property type="match status" value="1"/>
</dbReference>
<organism evidence="4 5">
    <name type="scientific">Abditibacterium utsteinense</name>
    <dbReference type="NCBI Taxonomy" id="1960156"/>
    <lineage>
        <taxon>Bacteria</taxon>
        <taxon>Pseudomonadati</taxon>
        <taxon>Abditibacteriota</taxon>
        <taxon>Abditibacteriia</taxon>
        <taxon>Abditibacteriales</taxon>
        <taxon>Abditibacteriaceae</taxon>
        <taxon>Abditibacterium</taxon>
    </lineage>
</organism>
<dbReference type="Proteomes" id="UP000237684">
    <property type="component" value="Unassembled WGS sequence"/>
</dbReference>
<keyword evidence="1 4" id="KW-0808">Transferase</keyword>
<sequence>MIVRATKNDVGALLTLETVCFAEAWSEKSLLKLLDNPAYLTLLERIATQEPLAYLIGWQTGEDAELARIGVASPARGQGRARQILDAALLIWRTAGVQNVWLEVRMSNAAALGLYQSRGFATVGKRPQYYADGEDAFVLCLKFND</sequence>
<dbReference type="AlphaFoldDB" id="A0A2S8SX57"/>
<dbReference type="FunCoup" id="A0A2S8SX57">
    <property type="interactions" value="365"/>
</dbReference>
<dbReference type="InterPro" id="IPR050832">
    <property type="entry name" value="Bact_Acetyltransf"/>
</dbReference>
<dbReference type="RefSeq" id="WP_157947464.1">
    <property type="nucleotide sequence ID" value="NZ_NIGF01000001.1"/>
</dbReference>
<dbReference type="Gene3D" id="3.40.630.30">
    <property type="match status" value="1"/>
</dbReference>
<reference evidence="4 5" key="1">
    <citation type="journal article" date="2018" name="Syst. Appl. Microbiol.">
        <title>Abditibacterium utsteinense sp. nov., the first cultivated member of candidate phylum FBP, isolated from ice-free Antarctic soil samples.</title>
        <authorList>
            <person name="Tahon G."/>
            <person name="Tytgat B."/>
            <person name="Lebbe L."/>
            <person name="Carlier A."/>
            <person name="Willems A."/>
        </authorList>
    </citation>
    <scope>NUCLEOTIDE SEQUENCE [LARGE SCALE GENOMIC DNA]</scope>
    <source>
        <strain evidence="4 5">LMG 29911</strain>
    </source>
</reference>
<evidence type="ECO:0000313" key="5">
    <source>
        <dbReference type="Proteomes" id="UP000237684"/>
    </source>
</evidence>
<proteinExistence type="predicted"/>
<accession>A0A2S8SX57</accession>
<protein>
    <submittedName>
        <fullName evidence="4">Ribosomal-protein-alanine N-acetyltransferase</fullName>
    </submittedName>
</protein>
<evidence type="ECO:0000256" key="1">
    <source>
        <dbReference type="ARBA" id="ARBA00022679"/>
    </source>
</evidence>
<evidence type="ECO:0000259" key="3">
    <source>
        <dbReference type="PROSITE" id="PS51186"/>
    </source>
</evidence>
<keyword evidence="2" id="KW-0012">Acyltransferase</keyword>
<comment type="caution">
    <text evidence="4">The sequence shown here is derived from an EMBL/GenBank/DDBJ whole genome shotgun (WGS) entry which is preliminary data.</text>
</comment>
<dbReference type="OrthoDB" id="529907at2"/>
<dbReference type="InParanoid" id="A0A2S8SX57"/>
<dbReference type="CDD" id="cd04301">
    <property type="entry name" value="NAT_SF"/>
    <property type="match status" value="1"/>
</dbReference>
<dbReference type="Pfam" id="PF00583">
    <property type="entry name" value="Acetyltransf_1"/>
    <property type="match status" value="1"/>
</dbReference>